<feature type="region of interest" description="Disordered" evidence="1">
    <location>
        <begin position="231"/>
        <end position="254"/>
    </location>
</feature>
<evidence type="ECO:0000259" key="2">
    <source>
        <dbReference type="Pfam" id="PF14289"/>
    </source>
</evidence>
<comment type="caution">
    <text evidence="3">The sequence shown here is derived from an EMBL/GenBank/DDBJ whole genome shotgun (WGS) entry which is preliminary data.</text>
</comment>
<keyword evidence="4" id="KW-1185">Reference proteome</keyword>
<protein>
    <submittedName>
        <fullName evidence="3">DUF4369 domain-containing protein</fullName>
    </submittedName>
</protein>
<gene>
    <name evidence="3" type="ORF">E0F76_06960</name>
</gene>
<accession>A0A4R5CE45</accession>
<evidence type="ECO:0000256" key="1">
    <source>
        <dbReference type="SAM" id="MobiDB-lite"/>
    </source>
</evidence>
<dbReference type="PROSITE" id="PS51257">
    <property type="entry name" value="PROKAR_LIPOPROTEIN"/>
    <property type="match status" value="1"/>
</dbReference>
<organism evidence="3 4">
    <name type="scientific">Flavobacterium cellulosilyticum</name>
    <dbReference type="NCBI Taxonomy" id="2541731"/>
    <lineage>
        <taxon>Bacteria</taxon>
        <taxon>Pseudomonadati</taxon>
        <taxon>Bacteroidota</taxon>
        <taxon>Flavobacteriia</taxon>
        <taxon>Flavobacteriales</taxon>
        <taxon>Flavobacteriaceae</taxon>
        <taxon>Flavobacterium</taxon>
    </lineage>
</organism>
<dbReference type="Proteomes" id="UP000295479">
    <property type="component" value="Unassembled WGS sequence"/>
</dbReference>
<evidence type="ECO:0000313" key="3">
    <source>
        <dbReference type="EMBL" id="TDD97835.1"/>
    </source>
</evidence>
<dbReference type="Pfam" id="PF14289">
    <property type="entry name" value="DUF4369"/>
    <property type="match status" value="1"/>
</dbReference>
<dbReference type="RefSeq" id="WP_132003375.1">
    <property type="nucleotide sequence ID" value="NZ_SMFK01000003.1"/>
</dbReference>
<name>A0A4R5CE45_9FLAO</name>
<dbReference type="EMBL" id="SMFK01000003">
    <property type="protein sequence ID" value="TDD97835.1"/>
    <property type="molecule type" value="Genomic_DNA"/>
</dbReference>
<dbReference type="InterPro" id="IPR025380">
    <property type="entry name" value="DUF4369"/>
</dbReference>
<feature type="compositionally biased region" description="Low complexity" evidence="1">
    <location>
        <begin position="237"/>
        <end position="254"/>
    </location>
</feature>
<dbReference type="OrthoDB" id="1069091at2"/>
<evidence type="ECO:0000313" key="4">
    <source>
        <dbReference type="Proteomes" id="UP000295479"/>
    </source>
</evidence>
<feature type="domain" description="DUF4369" evidence="2">
    <location>
        <begin position="22"/>
        <end position="117"/>
    </location>
</feature>
<sequence>MKKIILLLSATVFLISCSKDKYTISGTAKGVEDGKTIIMETQDASGMGLVAVDTVKVLNGKFEIKGKTTEPSFHMLQLEGANGKFPFILENGDIVIEINKDSINKSKLSGTYNNDEFVKFNEELLKVQKGLIDFQTKNTALMNTAQQNKDTAVINKLMKEFGEIQQKVQVESKNKYATYTETHPKSFISALIIQGMVNDPSVELTKIEKLYASLDESLKTSKPGKAIETKIKELKNPTAPSAGAPLPAAPAGAK</sequence>
<proteinExistence type="predicted"/>
<reference evidence="3 4" key="1">
    <citation type="submission" date="2019-03" db="EMBL/GenBank/DDBJ databases">
        <title>Flavobacterium AR-3-4 sp. nov. isolated from arctic soil.</title>
        <authorList>
            <person name="Chaudhary D.K."/>
        </authorList>
    </citation>
    <scope>NUCLEOTIDE SEQUENCE [LARGE SCALE GENOMIC DNA]</scope>
    <source>
        <strain evidence="3 4">AR-3-4</strain>
    </source>
</reference>
<dbReference type="AlphaFoldDB" id="A0A4R5CE45"/>